<evidence type="ECO:0000256" key="2">
    <source>
        <dbReference type="ARBA" id="ARBA00022679"/>
    </source>
</evidence>
<dbReference type="CDD" id="cd02440">
    <property type="entry name" value="AdoMet_MTases"/>
    <property type="match status" value="1"/>
</dbReference>
<evidence type="ECO:0000313" key="5">
    <source>
        <dbReference type="EMBL" id="SDM98965.1"/>
    </source>
</evidence>
<keyword evidence="3" id="KW-0949">S-adenosyl-L-methionine</keyword>
<dbReference type="PANTHER" id="PTHR43464">
    <property type="entry name" value="METHYLTRANSFERASE"/>
    <property type="match status" value="1"/>
</dbReference>
<dbReference type="EMBL" id="FNID01000009">
    <property type="protein sequence ID" value="SDM98965.1"/>
    <property type="molecule type" value="Genomic_DNA"/>
</dbReference>
<dbReference type="InterPro" id="IPR041698">
    <property type="entry name" value="Methyltransf_25"/>
</dbReference>
<dbReference type="AlphaFoldDB" id="A0A1G9XS21"/>
<dbReference type="Gene3D" id="3.40.50.150">
    <property type="entry name" value="Vaccinia Virus protein VP39"/>
    <property type="match status" value="1"/>
</dbReference>
<dbReference type="OrthoDB" id="7365827at2"/>
<keyword evidence="1 5" id="KW-0489">Methyltransferase</keyword>
<evidence type="ECO:0000256" key="3">
    <source>
        <dbReference type="ARBA" id="ARBA00022691"/>
    </source>
</evidence>
<dbReference type="Gene3D" id="2.20.25.110">
    <property type="entry name" value="S-adenosyl-L-methionine-dependent methyltransferases"/>
    <property type="match status" value="1"/>
</dbReference>
<sequence>MKEVKPDWYKRIWTLDIKQMSWVEETGRQVDFLVREMGLNGSERILDLACGFGRHSIALAKRGFRVVGVDITPDYISDAVKTAKSEGVEATFICSDIRDIRFDAEFDVVLNMADGAIGYLENEQENLKIFDRIAAALKPGGKHFMDICNREHAESCFPKRHWEVGSSSVSLAEFSWNSESKRMLYGGFELPFGKVAQPPAEICPHSCTRLYHKQELADILAQRGMKLLKTWSDYDGSPDSFKQMQLMVYSRKSLASCKNRISQPIL</sequence>
<dbReference type="STRING" id="258515.SAMN05192585_10913"/>
<dbReference type="PANTHER" id="PTHR43464:SF19">
    <property type="entry name" value="UBIQUINONE BIOSYNTHESIS O-METHYLTRANSFERASE, MITOCHONDRIAL"/>
    <property type="match status" value="1"/>
</dbReference>
<evidence type="ECO:0000256" key="1">
    <source>
        <dbReference type="ARBA" id="ARBA00022603"/>
    </source>
</evidence>
<evidence type="ECO:0000259" key="4">
    <source>
        <dbReference type="Pfam" id="PF13649"/>
    </source>
</evidence>
<proteinExistence type="predicted"/>
<reference evidence="5 6" key="1">
    <citation type="submission" date="2016-10" db="EMBL/GenBank/DDBJ databases">
        <authorList>
            <person name="de Groot N.N."/>
        </authorList>
    </citation>
    <scope>NUCLEOTIDE SEQUENCE [LARGE SCALE GENOMIC DNA]</scope>
    <source>
        <strain evidence="5 6">CGMCC 1.5012</strain>
    </source>
</reference>
<keyword evidence="2 5" id="KW-0808">Transferase</keyword>
<accession>A0A1G9XS21</accession>
<dbReference type="GO" id="GO:0008168">
    <property type="term" value="F:methyltransferase activity"/>
    <property type="evidence" value="ECO:0007669"/>
    <property type="project" value="UniProtKB-KW"/>
</dbReference>
<dbReference type="Pfam" id="PF13649">
    <property type="entry name" value="Methyltransf_25"/>
    <property type="match status" value="1"/>
</dbReference>
<keyword evidence="6" id="KW-1185">Reference proteome</keyword>
<gene>
    <name evidence="5" type="ORF">SAMN05192585_10913</name>
</gene>
<dbReference type="Proteomes" id="UP000199182">
    <property type="component" value="Unassembled WGS sequence"/>
</dbReference>
<protein>
    <submittedName>
        <fullName evidence="5">Methyltransferase domain-containing protein</fullName>
    </submittedName>
</protein>
<dbReference type="InterPro" id="IPR029063">
    <property type="entry name" value="SAM-dependent_MTases_sf"/>
</dbReference>
<name>A0A1G9XS21_9FIRM</name>
<dbReference type="GO" id="GO:0032259">
    <property type="term" value="P:methylation"/>
    <property type="evidence" value="ECO:0007669"/>
    <property type="project" value="UniProtKB-KW"/>
</dbReference>
<evidence type="ECO:0000313" key="6">
    <source>
        <dbReference type="Proteomes" id="UP000199182"/>
    </source>
</evidence>
<dbReference type="RefSeq" id="WP_092638885.1">
    <property type="nucleotide sequence ID" value="NZ_FNID01000009.1"/>
</dbReference>
<dbReference type="SUPFAM" id="SSF53335">
    <property type="entry name" value="S-adenosyl-L-methionine-dependent methyltransferases"/>
    <property type="match status" value="1"/>
</dbReference>
<feature type="domain" description="Methyltransferase" evidence="4">
    <location>
        <begin position="45"/>
        <end position="141"/>
    </location>
</feature>
<organism evidence="5 6">
    <name type="scientific">Acetanaerobacterium elongatum</name>
    <dbReference type="NCBI Taxonomy" id="258515"/>
    <lineage>
        <taxon>Bacteria</taxon>
        <taxon>Bacillati</taxon>
        <taxon>Bacillota</taxon>
        <taxon>Clostridia</taxon>
        <taxon>Eubacteriales</taxon>
        <taxon>Oscillospiraceae</taxon>
        <taxon>Acetanaerobacterium</taxon>
    </lineage>
</organism>